<organism evidence="1 2">
    <name type="scientific">Psychrosphaera aquimarina</name>
    <dbReference type="NCBI Taxonomy" id="2044854"/>
    <lineage>
        <taxon>Bacteria</taxon>
        <taxon>Pseudomonadati</taxon>
        <taxon>Pseudomonadota</taxon>
        <taxon>Gammaproteobacteria</taxon>
        <taxon>Alteromonadales</taxon>
        <taxon>Pseudoalteromonadaceae</taxon>
        <taxon>Psychrosphaera</taxon>
    </lineage>
</organism>
<gene>
    <name evidence="1" type="ORF">RT723_10435</name>
</gene>
<keyword evidence="2" id="KW-1185">Reference proteome</keyword>
<reference evidence="1 2" key="1">
    <citation type="submission" date="2023-10" db="EMBL/GenBank/DDBJ databases">
        <title>Psychrosphaera aquimaarina strain SW33 isolated from seawater.</title>
        <authorList>
            <person name="Bayburt H."/>
            <person name="Kim J.M."/>
            <person name="Choi B.J."/>
            <person name="Jeon C.O."/>
        </authorList>
    </citation>
    <scope>NUCLEOTIDE SEQUENCE [LARGE SCALE GENOMIC DNA]</scope>
    <source>
        <strain evidence="1 2">KCTC 52743</strain>
    </source>
</reference>
<name>A0ABU3R1V3_9GAMM</name>
<comment type="caution">
    <text evidence="1">The sequence shown here is derived from an EMBL/GenBank/DDBJ whole genome shotgun (WGS) entry which is preliminary data.</text>
</comment>
<proteinExistence type="predicted"/>
<accession>A0ABU3R1V3</accession>
<evidence type="ECO:0000313" key="2">
    <source>
        <dbReference type="Proteomes" id="UP001257914"/>
    </source>
</evidence>
<sequence length="471" mass="54297">MAQPQLVTELLKTLKAKYQVVLDDAVLFYEQYESLYGVYAKESQRVIEIKHQLSTIHSYKKKHGSFPKIKGQDSTDAYIKELEKIKHRAQSEIDHVEPDVLEGFEKRQALLTDIANSIAKMMISERDASQFIATMMLRAPLPADSSRCPTNEKNKPIYIAALAISLLKQLTSQQLIEEDYITQRVPPLVPGESHPEQLEYPQEMLSDYINEVLNPIIIAVLIHNIGSYSVEAERIYKGNRYRMLDEEARKSLINIIHSATNDYLHYGFGKPQQEKMDETQFELEMEKFELTQTIVNDYPKSQSPIGNLLRIPMIYSSFMLSTKPQHDFKLSFKAYDILKSGIDKNVVYAPYGEVFLNMVGQYPLGCGIFFISKETGLPERAVVSSLNPPKPTSAIVKQLTRRQVKFDDHTQVSASEEYIVSNDIARKKSDFAAPYYKKQFPTGFYWNPAEPWERDIDHQKFWRRDNQIKSN</sequence>
<dbReference type="RefSeq" id="WP_315947004.1">
    <property type="nucleotide sequence ID" value="NZ_JAWCUA010000007.1"/>
</dbReference>
<protein>
    <submittedName>
        <fullName evidence="1">Uncharacterized protein</fullName>
    </submittedName>
</protein>
<evidence type="ECO:0000313" key="1">
    <source>
        <dbReference type="EMBL" id="MDU0113405.1"/>
    </source>
</evidence>
<dbReference type="Proteomes" id="UP001257914">
    <property type="component" value="Unassembled WGS sequence"/>
</dbReference>
<dbReference type="EMBL" id="JAWCUA010000007">
    <property type="protein sequence ID" value="MDU0113405.1"/>
    <property type="molecule type" value="Genomic_DNA"/>
</dbReference>